<feature type="transmembrane region" description="Helical" evidence="1">
    <location>
        <begin position="57"/>
        <end position="74"/>
    </location>
</feature>
<proteinExistence type="predicted"/>
<feature type="transmembrane region" description="Helical" evidence="1">
    <location>
        <begin position="129"/>
        <end position="148"/>
    </location>
</feature>
<dbReference type="InterPro" id="IPR012867">
    <property type="entry name" value="DUF1648"/>
</dbReference>
<evidence type="ECO:0000256" key="1">
    <source>
        <dbReference type="SAM" id="Phobius"/>
    </source>
</evidence>
<feature type="domain" description="DUF1648" evidence="2">
    <location>
        <begin position="18"/>
        <end position="63"/>
    </location>
</feature>
<keyword evidence="1" id="KW-1133">Transmembrane helix</keyword>
<dbReference type="AlphaFoldDB" id="A0A410PSG3"/>
<feature type="transmembrane region" description="Helical" evidence="1">
    <location>
        <begin position="12"/>
        <end position="29"/>
    </location>
</feature>
<keyword evidence="1" id="KW-0472">Membrane</keyword>
<sequence length="154" mass="17383">MKIKKSSWDIPMQLICLLLLGAMTAYLIINWKGLPDTIPGHYNARDVVDRWGDKSELLILAMLGWGLYLGMAVIEKFPSIWNTGVAVTEKNKEAVYGILKNMLSTLKLVTVTIFVFLTMNSALSNHLPVWFLPLVLISTFGPIIFFSIQLRKVK</sequence>
<dbReference type="EMBL" id="CP035281">
    <property type="protein sequence ID" value="QAT41835.1"/>
    <property type="molecule type" value="Genomic_DNA"/>
</dbReference>
<evidence type="ECO:0000313" key="3">
    <source>
        <dbReference type="EMBL" id="QAT41835.1"/>
    </source>
</evidence>
<organism evidence="3 4">
    <name type="scientific">Aminipila luticellarii</name>
    <dbReference type="NCBI Taxonomy" id="2507160"/>
    <lineage>
        <taxon>Bacteria</taxon>
        <taxon>Bacillati</taxon>
        <taxon>Bacillota</taxon>
        <taxon>Clostridia</taxon>
        <taxon>Peptostreptococcales</taxon>
        <taxon>Anaerovoracaceae</taxon>
        <taxon>Aminipila</taxon>
    </lineage>
</organism>
<feature type="transmembrane region" description="Helical" evidence="1">
    <location>
        <begin position="95"/>
        <end position="117"/>
    </location>
</feature>
<dbReference type="OrthoDB" id="9808690at2"/>
<keyword evidence="1" id="KW-0812">Transmembrane</keyword>
<evidence type="ECO:0000313" key="4">
    <source>
        <dbReference type="Proteomes" id="UP000287601"/>
    </source>
</evidence>
<protein>
    <submittedName>
        <fullName evidence="3">DUF1648 domain-containing protein</fullName>
    </submittedName>
</protein>
<keyword evidence="4" id="KW-1185">Reference proteome</keyword>
<dbReference type="Proteomes" id="UP000287601">
    <property type="component" value="Chromosome"/>
</dbReference>
<dbReference type="KEGG" id="amij:EQM06_00575"/>
<accession>A0A410PSG3</accession>
<dbReference type="RefSeq" id="WP_128744489.1">
    <property type="nucleotide sequence ID" value="NZ_CP035281.1"/>
</dbReference>
<gene>
    <name evidence="3" type="ORF">EQM06_00575</name>
</gene>
<reference evidence="3 4" key="1">
    <citation type="submission" date="2019-01" db="EMBL/GenBank/DDBJ databases">
        <title>Draft genomes of a novel of Aminipila strains.</title>
        <authorList>
            <person name="Ma S."/>
        </authorList>
    </citation>
    <scope>NUCLEOTIDE SEQUENCE [LARGE SCALE GENOMIC DNA]</scope>
    <source>
        <strain evidence="4">JN-39</strain>
    </source>
</reference>
<name>A0A410PSG3_9FIRM</name>
<dbReference type="Pfam" id="PF07853">
    <property type="entry name" value="DUF1648"/>
    <property type="match status" value="1"/>
</dbReference>
<evidence type="ECO:0000259" key="2">
    <source>
        <dbReference type="Pfam" id="PF07853"/>
    </source>
</evidence>